<sequence length="209" mass="24249">MAFTLYDYFRSSASYRVRIALNLKQLDHTCVPVSLLNNEQYSSEYQAINPSGLVPTLQQHQTLLHQSLAIIEYLDECYPAPYLLPRNIIKRAQCRSFALSIACDIHPLNNLRVLKQLEQQFDCTSTQKTHWYHHWLQQGFTALEQQLQQSPYTEHFCFGTHPTLADICLIPQVYNAKRFEFDLSPFPTIAAIYHHCEQLEPFTKAAPES</sequence>
<evidence type="ECO:0000259" key="2">
    <source>
        <dbReference type="PROSITE" id="PS50404"/>
    </source>
</evidence>
<dbReference type="InterPro" id="IPR005955">
    <property type="entry name" value="GST_Zeta"/>
</dbReference>
<dbReference type="AlphaFoldDB" id="A0A2T3KTU0"/>
<dbReference type="PANTHER" id="PTHR42673">
    <property type="entry name" value="MALEYLACETOACETATE ISOMERASE"/>
    <property type="match status" value="1"/>
</dbReference>
<dbReference type="NCBIfam" id="TIGR01262">
    <property type="entry name" value="maiA"/>
    <property type="match status" value="1"/>
</dbReference>
<dbReference type="CDD" id="cd03042">
    <property type="entry name" value="GST_N_Zeta"/>
    <property type="match status" value="1"/>
</dbReference>
<dbReference type="FunFam" id="1.20.1050.10:FF:000010">
    <property type="entry name" value="Maleylacetoacetate isomerase isoform 1"/>
    <property type="match status" value="1"/>
</dbReference>
<evidence type="ECO:0000313" key="5">
    <source>
        <dbReference type="Proteomes" id="UP000240530"/>
    </source>
</evidence>
<dbReference type="Proteomes" id="UP000240530">
    <property type="component" value="Unassembled WGS sequence"/>
</dbReference>
<dbReference type="SUPFAM" id="SSF52833">
    <property type="entry name" value="Thioredoxin-like"/>
    <property type="match status" value="1"/>
</dbReference>
<dbReference type="InterPro" id="IPR010987">
    <property type="entry name" value="Glutathione-S-Trfase_C-like"/>
</dbReference>
<feature type="domain" description="GST N-terminal" evidence="2">
    <location>
        <begin position="1"/>
        <end position="82"/>
    </location>
</feature>
<dbReference type="Gene3D" id="1.20.1050.10">
    <property type="match status" value="1"/>
</dbReference>
<dbReference type="CDD" id="cd03191">
    <property type="entry name" value="GST_C_Zeta"/>
    <property type="match status" value="1"/>
</dbReference>
<dbReference type="InterPro" id="IPR036282">
    <property type="entry name" value="Glutathione-S-Trfase_C_sf"/>
</dbReference>
<accession>A0A2T3KTU0</accession>
<dbReference type="PROSITE" id="PS50405">
    <property type="entry name" value="GST_CTER"/>
    <property type="match status" value="1"/>
</dbReference>
<reference evidence="4 5" key="1">
    <citation type="submission" date="2018-03" db="EMBL/GenBank/DDBJ databases">
        <title>Whole genome sequencing of Histamine producing bacteria.</title>
        <authorList>
            <person name="Butler K."/>
        </authorList>
    </citation>
    <scope>NUCLEOTIDE SEQUENCE [LARGE SCALE GENOMIC DNA]</scope>
    <source>
        <strain evidence="4 5">Res.4.1</strain>
    </source>
</reference>
<dbReference type="InterPro" id="IPR034333">
    <property type="entry name" value="GST_Zeta_N"/>
</dbReference>
<dbReference type="SFLD" id="SFLDS00019">
    <property type="entry name" value="Glutathione_Transferase_(cytos"/>
    <property type="match status" value="1"/>
</dbReference>
<evidence type="ECO:0000256" key="1">
    <source>
        <dbReference type="ARBA" id="ARBA00010007"/>
    </source>
</evidence>
<dbReference type="PANTHER" id="PTHR42673:SF21">
    <property type="entry name" value="GLUTATHIONE S-TRANSFERASE YFCF"/>
    <property type="match status" value="1"/>
</dbReference>
<protein>
    <submittedName>
        <fullName evidence="4">Maleylacetoacetate isomerase</fullName>
    </submittedName>
</protein>
<dbReference type="SUPFAM" id="SSF47616">
    <property type="entry name" value="GST C-terminal domain-like"/>
    <property type="match status" value="1"/>
</dbReference>
<dbReference type="PROSITE" id="PS50404">
    <property type="entry name" value="GST_NTER"/>
    <property type="match status" value="1"/>
</dbReference>
<dbReference type="GO" id="GO:0004364">
    <property type="term" value="F:glutathione transferase activity"/>
    <property type="evidence" value="ECO:0007669"/>
    <property type="project" value="TreeGrafter"/>
</dbReference>
<proteinExistence type="inferred from homology"/>
<dbReference type="InterPro" id="IPR040079">
    <property type="entry name" value="Glutathione_S-Trfase"/>
</dbReference>
<gene>
    <name evidence="4" type="primary">maiA</name>
    <name evidence="4" type="ORF">C0W93_12930</name>
</gene>
<dbReference type="Pfam" id="PF13410">
    <property type="entry name" value="GST_C_2"/>
    <property type="match status" value="1"/>
</dbReference>
<keyword evidence="4" id="KW-0413">Isomerase</keyword>
<dbReference type="InterPro" id="IPR036249">
    <property type="entry name" value="Thioredoxin-like_sf"/>
</dbReference>
<dbReference type="Gene3D" id="3.40.30.10">
    <property type="entry name" value="Glutaredoxin"/>
    <property type="match status" value="1"/>
</dbReference>
<dbReference type="GO" id="GO:0016034">
    <property type="term" value="F:maleylacetoacetate isomerase activity"/>
    <property type="evidence" value="ECO:0007669"/>
    <property type="project" value="TreeGrafter"/>
</dbReference>
<dbReference type="InterPro" id="IPR034330">
    <property type="entry name" value="GST_Zeta_C"/>
</dbReference>
<dbReference type="SFLD" id="SFLDG00358">
    <property type="entry name" value="Main_(cytGST)"/>
    <property type="match status" value="1"/>
</dbReference>
<dbReference type="EMBL" id="PYNS01000014">
    <property type="protein sequence ID" value="PSV10052.1"/>
    <property type="molecule type" value="Genomic_DNA"/>
</dbReference>
<evidence type="ECO:0000313" key="4">
    <source>
        <dbReference type="EMBL" id="PSV10052.1"/>
    </source>
</evidence>
<name>A0A2T3KTU0_PHOLD</name>
<feature type="domain" description="GST C-terminal" evidence="3">
    <location>
        <begin position="87"/>
        <end position="209"/>
    </location>
</feature>
<evidence type="ECO:0000259" key="3">
    <source>
        <dbReference type="PROSITE" id="PS50405"/>
    </source>
</evidence>
<dbReference type="GO" id="GO:0005737">
    <property type="term" value="C:cytoplasm"/>
    <property type="evidence" value="ECO:0007669"/>
    <property type="project" value="InterPro"/>
</dbReference>
<dbReference type="GO" id="GO:0006559">
    <property type="term" value="P:L-phenylalanine catabolic process"/>
    <property type="evidence" value="ECO:0007669"/>
    <property type="project" value="TreeGrafter"/>
</dbReference>
<dbReference type="GO" id="GO:0006749">
    <property type="term" value="P:glutathione metabolic process"/>
    <property type="evidence" value="ECO:0007669"/>
    <property type="project" value="TreeGrafter"/>
</dbReference>
<organism evidence="4 5">
    <name type="scientific">Photobacterium leiognathi subsp. mandapamensis</name>
    <name type="common">Photobacterium mandapamensis</name>
    <dbReference type="NCBI Taxonomy" id="48408"/>
    <lineage>
        <taxon>Bacteria</taxon>
        <taxon>Pseudomonadati</taxon>
        <taxon>Pseudomonadota</taxon>
        <taxon>Gammaproteobacteria</taxon>
        <taxon>Vibrionales</taxon>
        <taxon>Vibrionaceae</taxon>
        <taxon>Photobacterium</taxon>
    </lineage>
</organism>
<dbReference type="InterPro" id="IPR004045">
    <property type="entry name" value="Glutathione_S-Trfase_N"/>
</dbReference>
<dbReference type="Pfam" id="PF13417">
    <property type="entry name" value="GST_N_3"/>
    <property type="match status" value="1"/>
</dbReference>
<comment type="caution">
    <text evidence="4">The sequence shown here is derived from an EMBL/GenBank/DDBJ whole genome shotgun (WGS) entry which is preliminary data.</text>
</comment>
<comment type="similarity">
    <text evidence="1">Belongs to the GST superfamily. Zeta family.</text>
</comment>
<dbReference type="RefSeq" id="WP_107185340.1">
    <property type="nucleotide sequence ID" value="NZ_JAWQGC010000001.1"/>
</dbReference>